<dbReference type="EMBL" id="MCGT01000021">
    <property type="protein sequence ID" value="ORX51177.1"/>
    <property type="molecule type" value="Genomic_DNA"/>
</dbReference>
<reference evidence="2 3" key="1">
    <citation type="submission" date="2016-07" db="EMBL/GenBank/DDBJ databases">
        <title>Pervasive Adenine N6-methylation of Active Genes in Fungi.</title>
        <authorList>
            <consortium name="DOE Joint Genome Institute"/>
            <person name="Mondo S.J."/>
            <person name="Dannebaum R.O."/>
            <person name="Kuo R.C."/>
            <person name="Labutti K."/>
            <person name="Haridas S."/>
            <person name="Kuo A."/>
            <person name="Salamov A."/>
            <person name="Ahrendt S.R."/>
            <person name="Lipzen A."/>
            <person name="Sullivan W."/>
            <person name="Andreopoulos W.B."/>
            <person name="Clum A."/>
            <person name="Lindquist E."/>
            <person name="Daum C."/>
            <person name="Ramamoorthy G.K."/>
            <person name="Gryganskyi A."/>
            <person name="Culley D."/>
            <person name="Magnuson J.K."/>
            <person name="James T.Y."/>
            <person name="O'Malley M.A."/>
            <person name="Stajich J.E."/>
            <person name="Spatafora J.W."/>
            <person name="Visel A."/>
            <person name="Grigoriev I.V."/>
        </authorList>
    </citation>
    <scope>NUCLEOTIDE SEQUENCE [LARGE SCALE GENOMIC DNA]</scope>
    <source>
        <strain evidence="2 3">NRRL 3301</strain>
    </source>
</reference>
<organism evidence="2 3">
    <name type="scientific">Hesseltinella vesiculosa</name>
    <dbReference type="NCBI Taxonomy" id="101127"/>
    <lineage>
        <taxon>Eukaryota</taxon>
        <taxon>Fungi</taxon>
        <taxon>Fungi incertae sedis</taxon>
        <taxon>Mucoromycota</taxon>
        <taxon>Mucoromycotina</taxon>
        <taxon>Mucoromycetes</taxon>
        <taxon>Mucorales</taxon>
        <taxon>Cunninghamellaceae</taxon>
        <taxon>Hesseltinella</taxon>
    </lineage>
</organism>
<evidence type="ECO:0000256" key="1">
    <source>
        <dbReference type="ARBA" id="ARBA00038101"/>
    </source>
</evidence>
<dbReference type="Proteomes" id="UP000242146">
    <property type="component" value="Unassembled WGS sequence"/>
</dbReference>
<dbReference type="Gene3D" id="1.25.40.10">
    <property type="entry name" value="Tetratricopeptide repeat domain"/>
    <property type="match status" value="2"/>
</dbReference>
<dbReference type="InterPro" id="IPR050767">
    <property type="entry name" value="Sel1_AlgK"/>
</dbReference>
<dbReference type="SMART" id="SM00671">
    <property type="entry name" value="SEL1"/>
    <property type="match status" value="6"/>
</dbReference>
<proteinExistence type="inferred from homology"/>
<evidence type="ECO:0000313" key="3">
    <source>
        <dbReference type="Proteomes" id="UP000242146"/>
    </source>
</evidence>
<dbReference type="OrthoDB" id="2425131at2759"/>
<dbReference type="Pfam" id="PF08238">
    <property type="entry name" value="Sel1"/>
    <property type="match status" value="6"/>
</dbReference>
<name>A0A1X2GDA2_9FUNG</name>
<gene>
    <name evidence="2" type="ORF">DM01DRAFT_1289800</name>
</gene>
<dbReference type="GO" id="GO:0005789">
    <property type="term" value="C:endoplasmic reticulum membrane"/>
    <property type="evidence" value="ECO:0007669"/>
    <property type="project" value="TreeGrafter"/>
</dbReference>
<dbReference type="InterPro" id="IPR011990">
    <property type="entry name" value="TPR-like_helical_dom_sf"/>
</dbReference>
<keyword evidence="3" id="KW-1185">Reference proteome</keyword>
<dbReference type="PANTHER" id="PTHR11102:SF161">
    <property type="match status" value="1"/>
</dbReference>
<comment type="caution">
    <text evidence="2">The sequence shown here is derived from an EMBL/GenBank/DDBJ whole genome shotgun (WGS) entry which is preliminary data.</text>
</comment>
<dbReference type="GO" id="GO:0036503">
    <property type="term" value="P:ERAD pathway"/>
    <property type="evidence" value="ECO:0007669"/>
    <property type="project" value="TreeGrafter"/>
</dbReference>
<evidence type="ECO:0000313" key="2">
    <source>
        <dbReference type="EMBL" id="ORX51177.1"/>
    </source>
</evidence>
<accession>A0A1X2GDA2</accession>
<dbReference type="PANTHER" id="PTHR11102">
    <property type="entry name" value="SEL-1-LIKE PROTEIN"/>
    <property type="match status" value="1"/>
</dbReference>
<protein>
    <submittedName>
        <fullName evidence="2">HCP-like protein</fullName>
    </submittedName>
</protein>
<dbReference type="STRING" id="101127.A0A1X2GDA2"/>
<comment type="similarity">
    <text evidence="1">Belongs to the sel-1 family.</text>
</comment>
<dbReference type="SUPFAM" id="SSF81901">
    <property type="entry name" value="HCP-like"/>
    <property type="match status" value="2"/>
</dbReference>
<dbReference type="AlphaFoldDB" id="A0A1X2GDA2"/>
<dbReference type="InterPro" id="IPR006597">
    <property type="entry name" value="Sel1-like"/>
</dbReference>
<sequence length="337" mass="37644">MADVQWLSIDILPIDEQFLQLLEHKQLKKDMSVYKEVIQYVLHQLQTDKDVKTARVMKIIGQDIPEITALGNALLQNSKDSAPVAQELYRQAMLAGDDQGSFSYASMLYRGYGGTPTDEEEATKLFSRLSKKGHPYAQMNLASIIMRSHPQRVSDAIQLYELAGKSGVSDAYMELGRMYRLGYGVHQDHQKAKHYFQQGTENGMSNPRCHFMLGVYCSSPENESDLRKAFQHFQVAAAKGLPEAQYNVGLRYLKGQGVDANPYNAAEFFTMASLQDFQIAQVNLANMYLHGNGIKKDMNKASYWFGKAAALGGTIGNEAKSQLVQLQAKESNTCAVM</sequence>